<keyword evidence="4" id="KW-1133">Transmembrane helix</keyword>
<dbReference type="AlphaFoldDB" id="A0A2A2ZNK8"/>
<evidence type="ECO:0000313" key="5">
    <source>
        <dbReference type="EMBL" id="PBA28074.1"/>
    </source>
</evidence>
<dbReference type="Proteomes" id="UP000217768">
    <property type="component" value="Unassembled WGS sequence"/>
</dbReference>
<evidence type="ECO:0000256" key="2">
    <source>
        <dbReference type="ARBA" id="ARBA00023136"/>
    </source>
</evidence>
<dbReference type="EMBL" id="NSFD01000004">
    <property type="protein sequence ID" value="PBA28074.1"/>
    <property type="molecule type" value="Genomic_DNA"/>
</dbReference>
<organism evidence="5 6">
    <name type="scientific">Mycobacterium avium</name>
    <dbReference type="NCBI Taxonomy" id="1764"/>
    <lineage>
        <taxon>Bacteria</taxon>
        <taxon>Bacillati</taxon>
        <taxon>Actinomycetota</taxon>
        <taxon>Actinomycetes</taxon>
        <taxon>Mycobacteriales</taxon>
        <taxon>Mycobacteriaceae</taxon>
        <taxon>Mycobacterium</taxon>
        <taxon>Mycobacterium avium complex (MAC)</taxon>
    </lineage>
</organism>
<accession>A0A2A2ZNK8</accession>
<evidence type="ECO:0000256" key="3">
    <source>
        <dbReference type="SAM" id="MobiDB-lite"/>
    </source>
</evidence>
<feature type="compositionally biased region" description="Acidic residues" evidence="3">
    <location>
        <begin position="7"/>
        <end position="20"/>
    </location>
</feature>
<name>A0A2A2ZNK8_MYCAV</name>
<feature type="region of interest" description="Disordered" evidence="3">
    <location>
        <begin position="1"/>
        <end position="42"/>
    </location>
</feature>
<dbReference type="PANTHER" id="PTHR37042">
    <property type="entry name" value="OUTER MEMBRANE PROTEIN RV1973"/>
    <property type="match status" value="1"/>
</dbReference>
<keyword evidence="2 4" id="KW-0472">Membrane</keyword>
<dbReference type="RefSeq" id="WP_080691792.1">
    <property type="nucleotide sequence ID" value="NZ_NSEY01000007.1"/>
</dbReference>
<dbReference type="GO" id="GO:0016020">
    <property type="term" value="C:membrane"/>
    <property type="evidence" value="ECO:0007669"/>
    <property type="project" value="UniProtKB-SubCell"/>
</dbReference>
<comment type="caution">
    <text evidence="5">The sequence shown here is derived from an EMBL/GenBank/DDBJ whole genome shotgun (WGS) entry which is preliminary data.</text>
</comment>
<evidence type="ECO:0000313" key="6">
    <source>
        <dbReference type="Proteomes" id="UP000217768"/>
    </source>
</evidence>
<gene>
    <name evidence="5" type="ORF">CKJ66_04435</name>
</gene>
<protein>
    <submittedName>
        <fullName evidence="5">Mammalian cell entry protein</fullName>
    </submittedName>
</protein>
<dbReference type="PANTHER" id="PTHR37042:SF4">
    <property type="entry name" value="OUTER MEMBRANE PROTEIN RV1973"/>
    <property type="match status" value="1"/>
</dbReference>
<feature type="transmembrane region" description="Helical" evidence="4">
    <location>
        <begin position="53"/>
        <end position="74"/>
    </location>
</feature>
<sequence>MENQPTDTDDLTDPEPDCDAASDHTDASTESEDSPAADPALDTTSVAGRRDRWLVGALAVSVVLFIGSGVYFGFALHSHLADRALGATKAEIARTAVAAVTTLWTYTPDTIETLPDRAGEYLSGDLNAQYRQFLEAAIAPNKQAQITDKTEVVGVAVESLNGTDSVALVLTNTTATSPLTKNIPSLKYVAYRLALTKQDSRWRVTKMATVSFTDLTPKI</sequence>
<evidence type="ECO:0000256" key="4">
    <source>
        <dbReference type="SAM" id="Phobius"/>
    </source>
</evidence>
<keyword evidence="4" id="KW-0812">Transmembrane</keyword>
<comment type="subcellular location">
    <subcellularLocation>
        <location evidence="1">Membrane</location>
    </subcellularLocation>
</comment>
<reference evidence="5 6" key="1">
    <citation type="submission" date="2017-08" db="EMBL/GenBank/DDBJ databases">
        <title>Phylogenetic analysis of Mycobacterium avium complex whole genomes.</title>
        <authorList>
            <person name="Caverly L.J."/>
            <person name="Spilker T."/>
            <person name="Lipuma J."/>
        </authorList>
    </citation>
    <scope>NUCLEOTIDE SEQUENCE [LARGE SCALE GENOMIC DNA]</scope>
    <source>
        <strain evidence="5 6">FLAC0165</strain>
    </source>
</reference>
<proteinExistence type="predicted"/>
<evidence type="ECO:0000256" key="1">
    <source>
        <dbReference type="ARBA" id="ARBA00004370"/>
    </source>
</evidence>